<dbReference type="EMBL" id="BLKS01000001">
    <property type="protein sequence ID" value="GFG50052.1"/>
    <property type="molecule type" value="Genomic_DNA"/>
</dbReference>
<dbReference type="Gene3D" id="3.40.190.10">
    <property type="entry name" value="Periplasmic binding protein-like II"/>
    <property type="match status" value="2"/>
</dbReference>
<dbReference type="CDD" id="cd08414">
    <property type="entry name" value="PBP2_LTTR_aromatics_like"/>
    <property type="match status" value="1"/>
</dbReference>
<dbReference type="AlphaFoldDB" id="A0A2A7NCE9"/>
<dbReference type="InterPro" id="IPR036390">
    <property type="entry name" value="WH_DNA-bd_sf"/>
</dbReference>
<reference evidence="9 12" key="2">
    <citation type="journal article" date="2019" name="Emerg. Microbes Infect.">
        <title>Comprehensive subspecies identification of 175 nontuberculous mycobacteria species based on 7547 genomic profiles.</title>
        <authorList>
            <person name="Matsumoto Y."/>
            <person name="Kinjo T."/>
            <person name="Motooka D."/>
            <person name="Nabeya D."/>
            <person name="Jung N."/>
            <person name="Uechi K."/>
            <person name="Horii T."/>
            <person name="Iida T."/>
            <person name="Fujita J."/>
            <person name="Nakamura S."/>
        </authorList>
    </citation>
    <scope>NUCLEOTIDE SEQUENCE [LARGE SCALE GENOMIC DNA]</scope>
    <source>
        <strain evidence="9 12">JCM 6377</strain>
    </source>
</reference>
<evidence type="ECO:0000313" key="12">
    <source>
        <dbReference type="Proteomes" id="UP000465302"/>
    </source>
</evidence>
<feature type="domain" description="HTH lysR-type" evidence="8">
    <location>
        <begin position="1"/>
        <end position="58"/>
    </location>
</feature>
<dbReference type="SUPFAM" id="SSF46785">
    <property type="entry name" value="Winged helix' DNA-binding domain"/>
    <property type="match status" value="1"/>
</dbReference>
<evidence type="ECO:0000256" key="2">
    <source>
        <dbReference type="ARBA" id="ARBA00023015"/>
    </source>
</evidence>
<dbReference type="GO" id="GO:0003677">
    <property type="term" value="F:DNA binding"/>
    <property type="evidence" value="ECO:0007669"/>
    <property type="project" value="UniProtKB-KW"/>
</dbReference>
<dbReference type="OrthoDB" id="3176554at2"/>
<evidence type="ECO:0000256" key="1">
    <source>
        <dbReference type="ARBA" id="ARBA00009437"/>
    </source>
</evidence>
<dbReference type="GO" id="GO:0003700">
    <property type="term" value="F:DNA-binding transcription factor activity"/>
    <property type="evidence" value="ECO:0007669"/>
    <property type="project" value="InterPro"/>
</dbReference>
<gene>
    <name evidence="10" type="ORF">CQY20_04510</name>
    <name evidence="9" type="ORF">MAGR_14930</name>
</gene>
<dbReference type="InterPro" id="IPR005119">
    <property type="entry name" value="LysR_subst-bd"/>
</dbReference>
<dbReference type="Proteomes" id="UP000220914">
    <property type="component" value="Unassembled WGS sequence"/>
</dbReference>
<dbReference type="Pfam" id="PF03466">
    <property type="entry name" value="LysR_substrate"/>
    <property type="match status" value="1"/>
</dbReference>
<dbReference type="InterPro" id="IPR000847">
    <property type="entry name" value="LysR_HTH_N"/>
</dbReference>
<name>A0A2A7NCE9_MYCAG</name>
<evidence type="ECO:0000256" key="3">
    <source>
        <dbReference type="ARBA" id="ARBA00023125"/>
    </source>
</evidence>
<dbReference type="Pfam" id="PF00126">
    <property type="entry name" value="HTH_1"/>
    <property type="match status" value="1"/>
</dbReference>
<dbReference type="PRINTS" id="PR00039">
    <property type="entry name" value="HTHLYSR"/>
</dbReference>
<comment type="caution">
    <text evidence="10">The sequence shown here is derived from an EMBL/GenBank/DDBJ whole genome shotgun (WGS) entry which is preliminary data.</text>
</comment>
<reference evidence="10 11" key="1">
    <citation type="submission" date="2017-10" db="EMBL/GenBank/DDBJ databases">
        <title>The new phylogeny of genus Mycobacterium.</title>
        <authorList>
            <person name="Tortoli E."/>
            <person name="Trovato A."/>
            <person name="Cirillo D.M."/>
        </authorList>
    </citation>
    <scope>NUCLEOTIDE SEQUENCE [LARGE SCALE GENOMIC DNA]</scope>
    <source>
        <strain evidence="10 11">CCUG37673</strain>
    </source>
</reference>
<keyword evidence="11" id="KW-1185">Reference proteome</keyword>
<comment type="similarity">
    <text evidence="1">Belongs to the LysR transcriptional regulatory family.</text>
</comment>
<dbReference type="SUPFAM" id="SSF53850">
    <property type="entry name" value="Periplasmic binding protein-like II"/>
    <property type="match status" value="1"/>
</dbReference>
<sequence>MELRELRGFVAVVEEGGMSAAARRLHVSQSALSQTISNLERELGVKLLVRSSAGVRPTAAGKTFLAEARSVLARYAQAVRTMADYTTEGTGVVRLGVPLELPAALLPTTLARFARDYPEGRVVARHLSTAAQFNALRDDELDVGLVRELPASAAEFDAMLVVRESLGVLVATDVANTLAKNGAIALEALAGLEWIGFPRAGSPAWHDELTATFRAHGVDAEPSHYAHQDLIATVKLVGVSGANAFALAPPNWEQPLPDGVSWSPLRGNPLVRRTWVVWPADSRRRDVAHLINAFDVADV</sequence>
<organism evidence="10 11">
    <name type="scientific">Mycolicibacterium agri</name>
    <name type="common">Mycobacterium agri</name>
    <dbReference type="NCBI Taxonomy" id="36811"/>
    <lineage>
        <taxon>Bacteria</taxon>
        <taxon>Bacillati</taxon>
        <taxon>Actinomycetota</taxon>
        <taxon>Actinomycetes</taxon>
        <taxon>Mycobacteriales</taxon>
        <taxon>Mycobacteriaceae</taxon>
        <taxon>Mycolicibacterium</taxon>
    </lineage>
</organism>
<dbReference type="InterPro" id="IPR036388">
    <property type="entry name" value="WH-like_DNA-bd_sf"/>
</dbReference>
<proteinExistence type="inferred from homology"/>
<dbReference type="PANTHER" id="PTHR30346:SF29">
    <property type="entry name" value="LYSR SUBSTRATE-BINDING"/>
    <property type="match status" value="1"/>
</dbReference>
<evidence type="ECO:0000313" key="11">
    <source>
        <dbReference type="Proteomes" id="UP000220914"/>
    </source>
</evidence>
<dbReference type="PANTHER" id="PTHR30346">
    <property type="entry name" value="TRANSCRIPTIONAL DUAL REGULATOR HCAR-RELATED"/>
    <property type="match status" value="1"/>
</dbReference>
<comment type="function">
    <text evidence="7">Required for the induction the katG gene for catalase. Involved in the response to hydrogen peroxide.</text>
</comment>
<dbReference type="Gene3D" id="1.10.10.10">
    <property type="entry name" value="Winged helix-like DNA-binding domain superfamily/Winged helix DNA-binding domain"/>
    <property type="match status" value="1"/>
</dbReference>
<evidence type="ECO:0000256" key="4">
    <source>
        <dbReference type="ARBA" id="ARBA00023159"/>
    </source>
</evidence>
<keyword evidence="4" id="KW-0010">Activator</keyword>
<evidence type="ECO:0000256" key="5">
    <source>
        <dbReference type="ARBA" id="ARBA00023163"/>
    </source>
</evidence>
<keyword evidence="5" id="KW-0804">Transcription</keyword>
<evidence type="ECO:0000256" key="7">
    <source>
        <dbReference type="ARBA" id="ARBA00056658"/>
    </source>
</evidence>
<protein>
    <recommendedName>
        <fullName evidence="6">Probable hydrogen peroxide-inducible genes activator</fullName>
    </recommendedName>
</protein>
<dbReference type="Proteomes" id="UP000465302">
    <property type="component" value="Unassembled WGS sequence"/>
</dbReference>
<dbReference type="FunFam" id="1.10.10.10:FF:000001">
    <property type="entry name" value="LysR family transcriptional regulator"/>
    <property type="match status" value="1"/>
</dbReference>
<evidence type="ECO:0000313" key="10">
    <source>
        <dbReference type="EMBL" id="PEG41715.1"/>
    </source>
</evidence>
<keyword evidence="2" id="KW-0805">Transcription regulation</keyword>
<keyword evidence="3" id="KW-0238">DNA-binding</keyword>
<evidence type="ECO:0000313" key="9">
    <source>
        <dbReference type="EMBL" id="GFG50052.1"/>
    </source>
</evidence>
<dbReference type="RefSeq" id="WP_097938463.1">
    <property type="nucleotide sequence ID" value="NZ_BLKS01000001.1"/>
</dbReference>
<dbReference type="EMBL" id="PDCP01000005">
    <property type="protein sequence ID" value="PEG41715.1"/>
    <property type="molecule type" value="Genomic_DNA"/>
</dbReference>
<dbReference type="PROSITE" id="PS50931">
    <property type="entry name" value="HTH_LYSR"/>
    <property type="match status" value="1"/>
</dbReference>
<dbReference type="GO" id="GO:0032993">
    <property type="term" value="C:protein-DNA complex"/>
    <property type="evidence" value="ECO:0007669"/>
    <property type="project" value="TreeGrafter"/>
</dbReference>
<evidence type="ECO:0000259" key="8">
    <source>
        <dbReference type="PROSITE" id="PS50931"/>
    </source>
</evidence>
<evidence type="ECO:0000256" key="6">
    <source>
        <dbReference type="ARBA" id="ARBA00040885"/>
    </source>
</evidence>
<reference evidence="9" key="3">
    <citation type="submission" date="2020-02" db="EMBL/GenBank/DDBJ databases">
        <authorList>
            <person name="Matsumoto Y."/>
            <person name="Motooka D."/>
            <person name="Nakamura S."/>
        </authorList>
    </citation>
    <scope>NUCLEOTIDE SEQUENCE</scope>
    <source>
        <strain evidence="9">JCM 6377</strain>
    </source>
</reference>
<accession>A0A2A7NCE9</accession>